<gene>
    <name evidence="7" type="ORF">CRHIZ90672A_00004159</name>
</gene>
<evidence type="ECO:0000313" key="8">
    <source>
        <dbReference type="Proteomes" id="UP000696573"/>
    </source>
</evidence>
<keyword evidence="6" id="KW-0539">Nucleus</keyword>
<protein>
    <submittedName>
        <fullName evidence="7">Uncharacterized protein</fullName>
    </submittedName>
</protein>
<evidence type="ECO:0000256" key="5">
    <source>
        <dbReference type="ARBA" id="ARBA00023163"/>
    </source>
</evidence>
<accession>A0A9N9VAB3</accession>
<dbReference type="AlphaFoldDB" id="A0A9N9VAB3"/>
<dbReference type="PANTHER" id="PTHR36206:SF16">
    <property type="entry name" value="TRANSCRIPTION FACTOR DOMAIN-CONTAINING PROTEIN-RELATED"/>
    <property type="match status" value="1"/>
</dbReference>
<dbReference type="GO" id="GO:0003677">
    <property type="term" value="F:DNA binding"/>
    <property type="evidence" value="ECO:0007669"/>
    <property type="project" value="UniProtKB-KW"/>
</dbReference>
<dbReference type="PANTHER" id="PTHR36206">
    <property type="entry name" value="ASPERCRYPTIN BIOSYNTHESIS CLUSTER-SPECIFIC TRANSCRIPTION REGULATOR ATNN-RELATED"/>
    <property type="match status" value="1"/>
</dbReference>
<sequence>MAGSTGNTTRASKAKVRTGCITCNCISTGRVCDGYTSAPKPAASLSETRRLAAGEARAQEFFNIKSVPEMLGFFVRPFWDAVLQFGLTEPLIKHAITALATAHEVYSTPLLLATHRSDGMKFAIQSYNRAIAARRKRASDADSMPLMALASIIFVYSTKRQPFNLKGWNSFPEAAYSSNLFET</sequence>
<evidence type="ECO:0000313" key="7">
    <source>
        <dbReference type="EMBL" id="CAH0022350.1"/>
    </source>
</evidence>
<keyword evidence="8" id="KW-1185">Reference proteome</keyword>
<keyword evidence="3" id="KW-0805">Transcription regulation</keyword>
<keyword evidence="1" id="KW-0479">Metal-binding</keyword>
<evidence type="ECO:0000256" key="3">
    <source>
        <dbReference type="ARBA" id="ARBA00023015"/>
    </source>
</evidence>
<reference evidence="7" key="1">
    <citation type="submission" date="2021-10" db="EMBL/GenBank/DDBJ databases">
        <authorList>
            <person name="Piombo E."/>
        </authorList>
    </citation>
    <scope>NUCLEOTIDE SEQUENCE</scope>
</reference>
<name>A0A9N9VAB3_9HYPO</name>
<evidence type="ECO:0000256" key="4">
    <source>
        <dbReference type="ARBA" id="ARBA00023125"/>
    </source>
</evidence>
<evidence type="ECO:0000256" key="6">
    <source>
        <dbReference type="ARBA" id="ARBA00023242"/>
    </source>
</evidence>
<evidence type="ECO:0000256" key="1">
    <source>
        <dbReference type="ARBA" id="ARBA00022723"/>
    </source>
</evidence>
<keyword evidence="5" id="KW-0804">Transcription</keyword>
<dbReference type="EMBL" id="CABFNQ020000676">
    <property type="protein sequence ID" value="CAH0022350.1"/>
    <property type="molecule type" value="Genomic_DNA"/>
</dbReference>
<dbReference type="Proteomes" id="UP000696573">
    <property type="component" value="Unassembled WGS sequence"/>
</dbReference>
<comment type="caution">
    <text evidence="7">The sequence shown here is derived from an EMBL/GenBank/DDBJ whole genome shotgun (WGS) entry which is preliminary data.</text>
</comment>
<keyword evidence="4" id="KW-0238">DNA-binding</keyword>
<organism evidence="7 8">
    <name type="scientific">Clonostachys rhizophaga</name>
    <dbReference type="NCBI Taxonomy" id="160324"/>
    <lineage>
        <taxon>Eukaryota</taxon>
        <taxon>Fungi</taxon>
        <taxon>Dikarya</taxon>
        <taxon>Ascomycota</taxon>
        <taxon>Pezizomycotina</taxon>
        <taxon>Sordariomycetes</taxon>
        <taxon>Hypocreomycetidae</taxon>
        <taxon>Hypocreales</taxon>
        <taxon>Bionectriaceae</taxon>
        <taxon>Clonostachys</taxon>
    </lineage>
</organism>
<dbReference type="InterPro" id="IPR052360">
    <property type="entry name" value="Transcr_Regulatory_Proteins"/>
</dbReference>
<dbReference type="GO" id="GO:0046872">
    <property type="term" value="F:metal ion binding"/>
    <property type="evidence" value="ECO:0007669"/>
    <property type="project" value="UniProtKB-KW"/>
</dbReference>
<keyword evidence="2" id="KW-0862">Zinc</keyword>
<dbReference type="OrthoDB" id="2593732at2759"/>
<proteinExistence type="predicted"/>
<evidence type="ECO:0000256" key="2">
    <source>
        <dbReference type="ARBA" id="ARBA00022833"/>
    </source>
</evidence>